<feature type="compositionally biased region" description="Low complexity" evidence="1">
    <location>
        <begin position="80"/>
        <end position="95"/>
    </location>
</feature>
<proteinExistence type="predicted"/>
<gene>
    <name evidence="3" type="ORF">PG999_007741</name>
</gene>
<dbReference type="EMBL" id="JAQQWP010000007">
    <property type="protein sequence ID" value="KAK8109604.1"/>
    <property type="molecule type" value="Genomic_DNA"/>
</dbReference>
<evidence type="ECO:0000259" key="2">
    <source>
        <dbReference type="PROSITE" id="PS51782"/>
    </source>
</evidence>
<comment type="caution">
    <text evidence="3">The sequence shown here is derived from an EMBL/GenBank/DDBJ whole genome shotgun (WGS) entry which is preliminary data.</text>
</comment>
<dbReference type="Pfam" id="PF12708">
    <property type="entry name" value="Pect-lyase_RHGA_epim"/>
    <property type="match status" value="2"/>
</dbReference>
<dbReference type="Gene3D" id="2.160.20.10">
    <property type="entry name" value="Single-stranded right-handed beta-helix, Pectin lyase-like"/>
    <property type="match status" value="2"/>
</dbReference>
<feature type="domain" description="LysM" evidence="2">
    <location>
        <begin position="1131"/>
        <end position="1180"/>
    </location>
</feature>
<dbReference type="InterPro" id="IPR011050">
    <property type="entry name" value="Pectin_lyase_fold/virulence"/>
</dbReference>
<organism evidence="3 4">
    <name type="scientific">Apiospora kogelbergensis</name>
    <dbReference type="NCBI Taxonomy" id="1337665"/>
    <lineage>
        <taxon>Eukaryota</taxon>
        <taxon>Fungi</taxon>
        <taxon>Dikarya</taxon>
        <taxon>Ascomycota</taxon>
        <taxon>Pezizomycotina</taxon>
        <taxon>Sordariomycetes</taxon>
        <taxon>Xylariomycetidae</taxon>
        <taxon>Amphisphaeriales</taxon>
        <taxon>Apiosporaceae</taxon>
        <taxon>Apiospora</taxon>
    </lineage>
</organism>
<feature type="region of interest" description="Disordered" evidence="1">
    <location>
        <begin position="61"/>
        <end position="97"/>
    </location>
</feature>
<sequence length="1376" mass="149837">MVVVMVTVMAMAIYINSEAMERRVPTLPLLKIEQPLFNKYEFLSESDLASKGQLAQPLDYTGSSVMNTSQDANAKREEVSPLTSPSSSPSRLPPSKTYTIPPELAEAARIVAEFKPQRPNGNHSEVAERMREKYNLKANDTNRPEKLKRPEGRLATFGDGFEGSEAIPFGLNRVNRRASGYWMVDMAQLGTAPYAETDYKVWRNVKDYGAVGDGTTDDTAAINRAISDGGRCGATCGSSTRTPAVVYFPPGSYLVSSPIIQYYNTQFLGDPHNVPTILAASSFVGLGVITSDVYIDDDQQWYINQNNFLRSIRNFKMDIRLTDPSAYICAIHWQVAQGTSLENIEFYMRYNSDTPGNTQQGIYMENGSGGFLADLTFVGGNFGAYMGNQQFTTSHLVFVNCNTAVQIHWDWAWTMHDFVIESCTNGLIVAGGAGGGGASTGQGVGSLILADSLIANTVNGIITTLLAENSTAFLLQNVGFFNVQTVIRDDAAQRTLIGGGDELVLENWGFGRIENTTGHGEFINGAPIATMDRKQALLGASYDKMKPSLFSRRRPKYHDVPRANILNARELGARGDGVTDDTSALNAILSGAANTSSVVFIPYGVYMVRDTLKVPIGSRIIGQAWSQIMGVGDKFADELAPRAVVQVGRPGDVGTIEIQDLLFTVRGATAGAVIVEWNAREKTQGSVGLWDTHIRVGGAVGSDLQSENCPKLTGSVNPECKAASMMMHLTPQSSAYMENAWMWVADHDMDKVTQDQIDVYVGRGVLVESDRAWLWGTSSEHAIMYQYQLSGASNILMTMAQTESPYFQPLPKAPSPYQAGLFPDDPTFSDCKTEGCAVSWAVRIIESSAIYILGAGLYSWFDKYDQSCVNTGDCQARAFEVQESSDIWIYNLCTKNIVEMISPIGTTPTYAKDNQNGFLSSILAWLQGANNVSGQRDFPGFQIYLKESLGRMDLPETCQTALSQAILCDPTVEDFVNTGYRGSLDDKAQTDAVCDKGCGKSLKSWFNNVESSCKGYNITDSAPTTAGGRMWAGYNETCLTDPVSEEYCNDLIDDFTIVSTIEDMPDNEICSFCYKERLAVMQRTPYSQYDEVFKRDLEYVYSRCGASGPTEVPPPLFVVRENEYDECATDTWYTTKPEQTCDDIAAEKSVSSATLYMLNKYRIDSCNATAVLPAGVKLCLPTACESVYALAATDTGCFEVERAHPETMARGDIARFNPWIVGGASCVGLDTAMQVYGRTLCMGPQHGAHGGDVAAIDTTKPKVADGYAYGIAAPPEGADVPEGTTRNCGRWYVVGPASAGDSCTAIVVRHKMPMDLFLAVNAGLGQSVQGCDGRLKTGRAYCVGPNYDWKIKYSDMPGMKEPLTTSSGEDQPAPTS</sequence>
<reference evidence="3 4" key="1">
    <citation type="submission" date="2023-01" db="EMBL/GenBank/DDBJ databases">
        <title>Analysis of 21 Apiospora genomes using comparative genomics revels a genus with tremendous synthesis potential of carbohydrate active enzymes and secondary metabolites.</title>
        <authorList>
            <person name="Sorensen T."/>
        </authorList>
    </citation>
    <scope>NUCLEOTIDE SEQUENCE [LARGE SCALE GENOMIC DNA]</scope>
    <source>
        <strain evidence="3 4">CBS 117206</strain>
    </source>
</reference>
<dbReference type="Gene3D" id="3.10.350.10">
    <property type="entry name" value="LysM domain"/>
    <property type="match status" value="1"/>
</dbReference>
<evidence type="ECO:0000256" key="1">
    <source>
        <dbReference type="SAM" id="MobiDB-lite"/>
    </source>
</evidence>
<keyword evidence="4" id="KW-1185">Reference proteome</keyword>
<name>A0AAW0QNU3_9PEZI</name>
<dbReference type="InterPro" id="IPR036779">
    <property type="entry name" value="LysM_dom_sf"/>
</dbReference>
<dbReference type="FunFam" id="2.160.20.10:FF:000049">
    <property type="entry name" value="Putative exo-beta-1,3-glucanase"/>
    <property type="match status" value="1"/>
</dbReference>
<dbReference type="PANTHER" id="PTHR33928:SF2">
    <property type="entry name" value="PECTATE LYASE SUPERFAMILY PROTEIN DOMAIN-CONTAINING PROTEIN-RELATED"/>
    <property type="match status" value="1"/>
</dbReference>
<dbReference type="PANTHER" id="PTHR33928">
    <property type="entry name" value="POLYGALACTURONASE QRT3"/>
    <property type="match status" value="1"/>
</dbReference>
<dbReference type="InterPro" id="IPR018392">
    <property type="entry name" value="LysM"/>
</dbReference>
<accession>A0AAW0QNU3</accession>
<dbReference type="GO" id="GO:0004650">
    <property type="term" value="F:polygalacturonase activity"/>
    <property type="evidence" value="ECO:0007669"/>
    <property type="project" value="InterPro"/>
</dbReference>
<dbReference type="InterPro" id="IPR024535">
    <property type="entry name" value="RHGA/B-epi-like_pectate_lyase"/>
</dbReference>
<dbReference type="PROSITE" id="PS51782">
    <property type="entry name" value="LYSM"/>
    <property type="match status" value="2"/>
</dbReference>
<dbReference type="InterPro" id="IPR012334">
    <property type="entry name" value="Pectin_lyas_fold"/>
</dbReference>
<dbReference type="InterPro" id="IPR039279">
    <property type="entry name" value="QRT3-like"/>
</dbReference>
<dbReference type="Pfam" id="PF01476">
    <property type="entry name" value="LysM"/>
    <property type="match status" value="1"/>
</dbReference>
<protein>
    <submittedName>
        <fullName evidence="3">Glucan 1-3-beta-glucosidase</fullName>
    </submittedName>
</protein>
<dbReference type="SUPFAM" id="SSF51126">
    <property type="entry name" value="Pectin lyase-like"/>
    <property type="match status" value="2"/>
</dbReference>
<feature type="compositionally biased region" description="Polar residues" evidence="1">
    <location>
        <begin position="61"/>
        <end position="72"/>
    </location>
</feature>
<dbReference type="Proteomes" id="UP001392437">
    <property type="component" value="Unassembled WGS sequence"/>
</dbReference>
<evidence type="ECO:0000313" key="3">
    <source>
        <dbReference type="EMBL" id="KAK8109604.1"/>
    </source>
</evidence>
<feature type="domain" description="LysM" evidence="2">
    <location>
        <begin position="1290"/>
        <end position="1343"/>
    </location>
</feature>
<dbReference type="CDD" id="cd23668">
    <property type="entry name" value="GH55_beta13glucanase-like"/>
    <property type="match status" value="1"/>
</dbReference>
<evidence type="ECO:0000313" key="4">
    <source>
        <dbReference type="Proteomes" id="UP001392437"/>
    </source>
</evidence>